<dbReference type="InterPro" id="IPR000589">
    <property type="entry name" value="Ribosomal_uS15"/>
</dbReference>
<dbReference type="GO" id="GO:0019843">
    <property type="term" value="F:rRNA binding"/>
    <property type="evidence" value="ECO:0007669"/>
    <property type="project" value="UniProtKB-UniRule"/>
</dbReference>
<gene>
    <name evidence="4 6" type="primary">rpsO</name>
    <name evidence="6" type="ORF">BABL1_gene_481</name>
</gene>
<proteinExistence type="inferred from homology"/>
<dbReference type="AlphaFoldDB" id="V6DHX9"/>
<dbReference type="InterPro" id="IPR005290">
    <property type="entry name" value="Ribosomal_uS15_bac-type"/>
</dbReference>
<comment type="function">
    <text evidence="4">Forms an intersubunit bridge (bridge B4) with the 23S rRNA of the 50S subunit in the ribosome.</text>
</comment>
<dbReference type="SMART" id="SM01387">
    <property type="entry name" value="Ribosomal_S15"/>
    <property type="match status" value="1"/>
</dbReference>
<evidence type="ECO:0000256" key="2">
    <source>
        <dbReference type="ARBA" id="ARBA00023274"/>
    </source>
</evidence>
<comment type="subunit">
    <text evidence="3 4">Part of the 30S ribosomal subunit. Forms a bridge to the 50S subunit in the 70S ribosome, contacting the 23S rRNA.</text>
</comment>
<dbReference type="CDD" id="cd00353">
    <property type="entry name" value="Ribosomal_S15p_S13e"/>
    <property type="match status" value="1"/>
</dbReference>
<reference evidence="6 7" key="1">
    <citation type="journal article" date="2015" name="Biol. Direct">
        <title>Babela massiliensis, a representative of a widespread bacterial phylum with unusual adaptations to parasitism in amoebae.</title>
        <authorList>
            <person name="Pagnier I."/>
            <person name="Yutin N."/>
            <person name="Croce O."/>
            <person name="Makarova K.S."/>
            <person name="Wolf Y.I."/>
            <person name="Benamar S."/>
            <person name="Raoult D."/>
            <person name="Koonin E.V."/>
            <person name="La Scola B."/>
        </authorList>
    </citation>
    <scope>NUCLEOTIDE SEQUENCE [LARGE SCALE GENOMIC DNA]</scope>
    <source>
        <strain evidence="7">BABL1</strain>
    </source>
</reference>
<name>V6DHX9_9BACT</name>
<evidence type="ECO:0000313" key="7">
    <source>
        <dbReference type="Proteomes" id="UP000018769"/>
    </source>
</evidence>
<dbReference type="NCBIfam" id="TIGR00952">
    <property type="entry name" value="S15_bact"/>
    <property type="match status" value="1"/>
</dbReference>
<dbReference type="EMBL" id="HG793133">
    <property type="protein sequence ID" value="CDK30538.1"/>
    <property type="molecule type" value="Genomic_DNA"/>
</dbReference>
<dbReference type="eggNOG" id="COG0184">
    <property type="taxonomic scope" value="Bacteria"/>
</dbReference>
<dbReference type="STRING" id="673862.BABL1_gene_481"/>
<dbReference type="GO" id="GO:0003735">
    <property type="term" value="F:structural constituent of ribosome"/>
    <property type="evidence" value="ECO:0007669"/>
    <property type="project" value="InterPro"/>
</dbReference>
<dbReference type="OrthoDB" id="9799262at2"/>
<sequence>MQENTKSQIIANFKKHEGDTGSIEVQIALLTDRINKLNSHFKSNSKDYSSKRGLMLLVGRRRRFLSYIARHNPLKYKEILGRLGLRK</sequence>
<dbReference type="HAMAP" id="MF_01343_B">
    <property type="entry name" value="Ribosomal_uS15_B"/>
    <property type="match status" value="1"/>
</dbReference>
<keyword evidence="7" id="KW-1185">Reference proteome</keyword>
<dbReference type="InterPro" id="IPR009068">
    <property type="entry name" value="uS15_NS1_RNA-bd_sf"/>
</dbReference>
<keyword evidence="4" id="KW-0694">RNA-binding</keyword>
<accession>V6DHX9</accession>
<dbReference type="PANTHER" id="PTHR23321">
    <property type="entry name" value="RIBOSOMAL PROTEIN S15, BACTERIAL AND ORGANELLAR"/>
    <property type="match status" value="1"/>
</dbReference>
<dbReference type="HOGENOM" id="CLU_148518_0_0_7"/>
<dbReference type="GO" id="GO:0022627">
    <property type="term" value="C:cytosolic small ribosomal subunit"/>
    <property type="evidence" value="ECO:0007669"/>
    <property type="project" value="TreeGrafter"/>
</dbReference>
<evidence type="ECO:0000256" key="1">
    <source>
        <dbReference type="ARBA" id="ARBA00022980"/>
    </source>
</evidence>
<dbReference type="Pfam" id="PF00312">
    <property type="entry name" value="Ribosomal_S15"/>
    <property type="match status" value="1"/>
</dbReference>
<organism evidence="6 7">
    <name type="scientific">Candidatus Babela massiliensis</name>
    <dbReference type="NCBI Taxonomy" id="673862"/>
    <lineage>
        <taxon>Bacteria</taxon>
        <taxon>Candidatus Babelota</taxon>
        <taxon>Candidatus Babeliae</taxon>
        <taxon>Candidatus Babeliales</taxon>
        <taxon>Candidatus Babeliaceae</taxon>
        <taxon>Candidatus Babela</taxon>
    </lineage>
</organism>
<dbReference type="Proteomes" id="UP000018769">
    <property type="component" value="Chromosome I"/>
</dbReference>
<dbReference type="RefSeq" id="WP_023791820.1">
    <property type="nucleotide sequence ID" value="NC_023003.1"/>
</dbReference>
<protein>
    <recommendedName>
        <fullName evidence="4">Small ribosomal subunit protein uS15</fullName>
    </recommendedName>
</protein>
<evidence type="ECO:0000256" key="3">
    <source>
        <dbReference type="ARBA" id="ARBA00064542"/>
    </source>
</evidence>
<comment type="function">
    <text evidence="4">One of the primary rRNA binding proteins, it binds directly to 16S rRNA where it helps nucleate assembly of the platform of the 30S subunit by binding and bridging several RNA helices of the 16S rRNA.</text>
</comment>
<dbReference type="GO" id="GO:0006412">
    <property type="term" value="P:translation"/>
    <property type="evidence" value="ECO:0007669"/>
    <property type="project" value="UniProtKB-UniRule"/>
</dbReference>
<comment type="similarity">
    <text evidence="4 5">Belongs to the universal ribosomal protein uS15 family.</text>
</comment>
<keyword evidence="4" id="KW-0699">rRNA-binding</keyword>
<evidence type="ECO:0000313" key="6">
    <source>
        <dbReference type="EMBL" id="CDK30538.1"/>
    </source>
</evidence>
<dbReference type="PANTHER" id="PTHR23321:SF26">
    <property type="entry name" value="SMALL RIBOSOMAL SUBUNIT PROTEIN US15M"/>
    <property type="match status" value="1"/>
</dbReference>
<dbReference type="FunFam" id="1.10.287.10:FF:000002">
    <property type="entry name" value="30S ribosomal protein S15"/>
    <property type="match status" value="1"/>
</dbReference>
<dbReference type="PATRIC" id="fig|673862.3.peg.424"/>
<evidence type="ECO:0000256" key="4">
    <source>
        <dbReference type="HAMAP-Rule" id="MF_01343"/>
    </source>
</evidence>
<keyword evidence="2 4" id="KW-0687">Ribonucleoprotein</keyword>
<keyword evidence="1 4" id="KW-0689">Ribosomal protein</keyword>
<evidence type="ECO:0000256" key="5">
    <source>
        <dbReference type="RuleBase" id="RU003919"/>
    </source>
</evidence>
<dbReference type="Gene3D" id="6.10.250.3130">
    <property type="match status" value="1"/>
</dbReference>
<dbReference type="KEGG" id="dpb:BABL1_gene_481"/>
<dbReference type="Gene3D" id="1.10.287.10">
    <property type="entry name" value="S15/NS1, RNA-binding"/>
    <property type="match status" value="1"/>
</dbReference>
<dbReference type="SUPFAM" id="SSF47060">
    <property type="entry name" value="S15/NS1 RNA-binding domain"/>
    <property type="match status" value="1"/>
</dbReference>